<keyword evidence="2" id="KW-1185">Reference proteome</keyword>
<sequence length="81" mass="8915">MNDHVAVAVLLEVVKPEMMDEVAERWLHVGPEPRRTKIEAVTRWFTGGVDRQNSAAQAFAGLKKLEFDTGSMEETSGGQAS</sequence>
<dbReference type="EMBL" id="JAGILA010000003">
    <property type="protein sequence ID" value="MBP2236559.1"/>
    <property type="molecule type" value="Genomic_DNA"/>
</dbReference>
<accession>A0ABS4R0Y4</accession>
<comment type="caution">
    <text evidence="1">The sequence shown here is derived from an EMBL/GenBank/DDBJ whole genome shotgun (WGS) entry which is preliminary data.</text>
</comment>
<dbReference type="Proteomes" id="UP000730739">
    <property type="component" value="Unassembled WGS sequence"/>
</dbReference>
<name>A0ABS4R0Y4_9HYPH</name>
<proteinExistence type="predicted"/>
<gene>
    <name evidence="1" type="ORF">J2Z31_003073</name>
</gene>
<protein>
    <submittedName>
        <fullName evidence="1">N-acyl-L-homoserine lactone synthetase</fullName>
    </submittedName>
</protein>
<reference evidence="1 2" key="1">
    <citation type="submission" date="2021-03" db="EMBL/GenBank/DDBJ databases">
        <title>Genomic Encyclopedia of Type Strains, Phase IV (KMG-IV): sequencing the most valuable type-strain genomes for metagenomic binning, comparative biology and taxonomic classification.</title>
        <authorList>
            <person name="Goeker M."/>
        </authorList>
    </citation>
    <scope>NUCLEOTIDE SEQUENCE [LARGE SCALE GENOMIC DNA]</scope>
    <source>
        <strain evidence="1 2">DSM 13372</strain>
    </source>
</reference>
<evidence type="ECO:0000313" key="1">
    <source>
        <dbReference type="EMBL" id="MBP2236559.1"/>
    </source>
</evidence>
<organism evidence="1 2">
    <name type="scientific">Sinorhizobium kostiense</name>
    <dbReference type="NCBI Taxonomy" id="76747"/>
    <lineage>
        <taxon>Bacteria</taxon>
        <taxon>Pseudomonadati</taxon>
        <taxon>Pseudomonadota</taxon>
        <taxon>Alphaproteobacteria</taxon>
        <taxon>Hyphomicrobiales</taxon>
        <taxon>Rhizobiaceae</taxon>
        <taxon>Sinorhizobium/Ensifer group</taxon>
        <taxon>Sinorhizobium</taxon>
    </lineage>
</organism>
<evidence type="ECO:0000313" key="2">
    <source>
        <dbReference type="Proteomes" id="UP000730739"/>
    </source>
</evidence>